<accession>A0A9W6RF11</accession>
<dbReference type="AlphaFoldDB" id="A0A9W6RF11"/>
<evidence type="ECO:0000256" key="1">
    <source>
        <dbReference type="SAM" id="MobiDB-lite"/>
    </source>
</evidence>
<sequence>MDGCDRADESSAYAACLRRIWSAHGSPSAERIAGRTDGTFLPLSPSQVEEYLDGRALPETSLMLHILLRGIKGHDGAAPGDEDDPAIFTLWRRASGQPDPAPTTPLPPVPPSEHEPDFAPLPATGMVELTVQVAAYLGAAGIGGIIGNRADSAVVRTTARLFQSVRDRWRHRGGRTGEPLSEEEAVDAAIAAAIALDYSLDLLRVTGADPRSDGSWRVTLAAPDATLRAVVPAGDPAEATILIMPG</sequence>
<evidence type="ECO:0000313" key="3">
    <source>
        <dbReference type="Proteomes" id="UP001165135"/>
    </source>
</evidence>
<evidence type="ECO:0000313" key="2">
    <source>
        <dbReference type="EMBL" id="GLY72700.1"/>
    </source>
</evidence>
<feature type="region of interest" description="Disordered" evidence="1">
    <location>
        <begin position="94"/>
        <end position="114"/>
    </location>
</feature>
<dbReference type="RefSeq" id="WP_285617840.1">
    <property type="nucleotide sequence ID" value="NZ_BSTJ01000001.1"/>
</dbReference>
<reference evidence="2" key="1">
    <citation type="submission" date="2023-03" db="EMBL/GenBank/DDBJ databases">
        <title>Actinoallomurus iriomotensis NBRC 103681.</title>
        <authorList>
            <person name="Ichikawa N."/>
            <person name="Sato H."/>
            <person name="Tonouchi N."/>
        </authorList>
    </citation>
    <scope>NUCLEOTIDE SEQUENCE</scope>
    <source>
        <strain evidence="2">NBRC 103681</strain>
    </source>
</reference>
<name>A0A9W6RF11_9ACTN</name>
<protein>
    <submittedName>
        <fullName evidence="2">Uncharacterized protein</fullName>
    </submittedName>
</protein>
<dbReference type="Proteomes" id="UP001165135">
    <property type="component" value="Unassembled WGS sequence"/>
</dbReference>
<organism evidence="2 3">
    <name type="scientific">Actinoallomurus iriomotensis</name>
    <dbReference type="NCBI Taxonomy" id="478107"/>
    <lineage>
        <taxon>Bacteria</taxon>
        <taxon>Bacillati</taxon>
        <taxon>Actinomycetota</taxon>
        <taxon>Actinomycetes</taxon>
        <taxon>Streptosporangiales</taxon>
        <taxon>Thermomonosporaceae</taxon>
        <taxon>Actinoallomurus</taxon>
    </lineage>
</organism>
<dbReference type="EMBL" id="BSTJ01000001">
    <property type="protein sequence ID" value="GLY72700.1"/>
    <property type="molecule type" value="Genomic_DNA"/>
</dbReference>
<feature type="compositionally biased region" description="Pro residues" evidence="1">
    <location>
        <begin position="99"/>
        <end position="111"/>
    </location>
</feature>
<proteinExistence type="predicted"/>
<comment type="caution">
    <text evidence="2">The sequence shown here is derived from an EMBL/GenBank/DDBJ whole genome shotgun (WGS) entry which is preliminary data.</text>
</comment>
<gene>
    <name evidence="2" type="ORF">Airi01_009670</name>
</gene>